<gene>
    <name evidence="1" type="ORF">HQM25_05850</name>
</gene>
<name>A0A7D4UFY6_9MICO</name>
<reference evidence="1 2" key="1">
    <citation type="submission" date="2020-05" db="EMBL/GenBank/DDBJ databases">
        <title>Strain PA2F3 complete genome.</title>
        <authorList>
            <person name="Kim Y.-S."/>
            <person name="Kim S.-J."/>
            <person name="Jung H.-k."/>
            <person name="Kim S.-E."/>
            <person name="Kim K.-H."/>
        </authorList>
    </citation>
    <scope>NUCLEOTIDE SEQUENCE [LARGE SCALE GENOMIC DNA]</scope>
    <source>
        <strain evidence="1 2">PA2F3</strain>
    </source>
</reference>
<dbReference type="RefSeq" id="WP_172989390.1">
    <property type="nucleotide sequence ID" value="NZ_CP054038.1"/>
</dbReference>
<proteinExistence type="predicted"/>
<dbReference type="Proteomes" id="UP000502498">
    <property type="component" value="Chromosome"/>
</dbReference>
<dbReference type="AlphaFoldDB" id="A0A7D4UFY6"/>
<accession>A0A7D4UFY6</accession>
<evidence type="ECO:0000313" key="1">
    <source>
        <dbReference type="EMBL" id="QKJ18949.1"/>
    </source>
</evidence>
<organism evidence="1 2">
    <name type="scientific">Microbacterium hominis</name>
    <dbReference type="NCBI Taxonomy" id="162426"/>
    <lineage>
        <taxon>Bacteria</taxon>
        <taxon>Bacillati</taxon>
        <taxon>Actinomycetota</taxon>
        <taxon>Actinomycetes</taxon>
        <taxon>Micrococcales</taxon>
        <taxon>Microbacteriaceae</taxon>
        <taxon>Microbacterium</taxon>
    </lineage>
</organism>
<sequence>MASKVSLYIGPATAYKKFTFSDAAVWAAVREQIVVAMDAGSGLIQIDYKGERFVFVYSPHLMVSWVESGA</sequence>
<protein>
    <submittedName>
        <fullName evidence="1">Uncharacterized protein</fullName>
    </submittedName>
</protein>
<evidence type="ECO:0000313" key="2">
    <source>
        <dbReference type="Proteomes" id="UP000502498"/>
    </source>
</evidence>
<dbReference type="EMBL" id="CP054038">
    <property type="protein sequence ID" value="QKJ18949.1"/>
    <property type="molecule type" value="Genomic_DNA"/>
</dbReference>